<evidence type="ECO:0000313" key="3">
    <source>
        <dbReference type="EMBL" id="CCD18770.1"/>
    </source>
</evidence>
<reference evidence="3 4" key="1">
    <citation type="journal article" date="2012" name="Proc. Natl. Acad. Sci. U.S.A.">
        <title>Antigenic diversity is generated by distinct evolutionary mechanisms in African trypanosome species.</title>
        <authorList>
            <person name="Jackson A.P."/>
            <person name="Berry A."/>
            <person name="Aslett M."/>
            <person name="Allison H.C."/>
            <person name="Burton P."/>
            <person name="Vavrova-Anderson J."/>
            <person name="Brown R."/>
            <person name="Browne H."/>
            <person name="Corton N."/>
            <person name="Hauser H."/>
            <person name="Gamble J."/>
            <person name="Gilderthorp R."/>
            <person name="Marcello L."/>
            <person name="McQuillan J."/>
            <person name="Otto T.D."/>
            <person name="Quail M.A."/>
            <person name="Sanders M.J."/>
            <person name="van Tonder A."/>
            <person name="Ginger M.L."/>
            <person name="Field M.C."/>
            <person name="Barry J.D."/>
            <person name="Hertz-Fowler C."/>
            <person name="Berriman M."/>
        </authorList>
    </citation>
    <scope>NUCLEOTIDE SEQUENCE</scope>
    <source>
        <strain evidence="3 4">Y486</strain>
    </source>
</reference>
<feature type="compositionally biased region" description="Low complexity" evidence="1">
    <location>
        <begin position="110"/>
        <end position="122"/>
    </location>
</feature>
<keyword evidence="2" id="KW-0732">Signal</keyword>
<evidence type="ECO:0000256" key="1">
    <source>
        <dbReference type="SAM" id="MobiDB-lite"/>
    </source>
</evidence>
<gene>
    <name evidence="3" type="ORF">TvY486_0014750</name>
</gene>
<feature type="compositionally biased region" description="Basic residues" evidence="1">
    <location>
        <begin position="246"/>
        <end position="256"/>
    </location>
</feature>
<feature type="region of interest" description="Disordered" evidence="1">
    <location>
        <begin position="46"/>
        <end position="83"/>
    </location>
</feature>
<keyword evidence="4" id="KW-1185">Reference proteome</keyword>
<dbReference type="AlphaFoldDB" id="F9WML3"/>
<feature type="compositionally biased region" description="Basic and acidic residues" evidence="1">
    <location>
        <begin position="230"/>
        <end position="239"/>
    </location>
</feature>
<feature type="region of interest" description="Disordered" evidence="1">
    <location>
        <begin position="109"/>
        <end position="267"/>
    </location>
</feature>
<proteinExistence type="predicted"/>
<dbReference type="Proteomes" id="UP000009027">
    <property type="component" value="Unassembled WGS sequence"/>
</dbReference>
<name>F9WML3_TRYVY</name>
<evidence type="ECO:0000313" key="4">
    <source>
        <dbReference type="Proteomes" id="UP000009027"/>
    </source>
</evidence>
<dbReference type="EMBL" id="CAEX01001799">
    <property type="protein sequence ID" value="CCD18770.1"/>
    <property type="molecule type" value="Genomic_DNA"/>
</dbReference>
<evidence type="ECO:0000256" key="2">
    <source>
        <dbReference type="SAM" id="SignalP"/>
    </source>
</evidence>
<feature type="compositionally biased region" description="Polar residues" evidence="1">
    <location>
        <begin position="203"/>
        <end position="218"/>
    </location>
</feature>
<dbReference type="VEuPathDB" id="TriTrypDB:TvY486_0014750"/>
<feature type="signal peptide" evidence="2">
    <location>
        <begin position="1"/>
        <end position="20"/>
    </location>
</feature>
<feature type="chain" id="PRO_5003390645" evidence="2">
    <location>
        <begin position="21"/>
        <end position="334"/>
    </location>
</feature>
<accession>F9WML3</accession>
<organism evidence="3 4">
    <name type="scientific">Trypanosoma vivax (strain Y486)</name>
    <dbReference type="NCBI Taxonomy" id="1055687"/>
    <lineage>
        <taxon>Eukaryota</taxon>
        <taxon>Discoba</taxon>
        <taxon>Euglenozoa</taxon>
        <taxon>Kinetoplastea</taxon>
        <taxon>Metakinetoplastina</taxon>
        <taxon>Trypanosomatida</taxon>
        <taxon>Trypanosomatidae</taxon>
        <taxon>Trypanosoma</taxon>
        <taxon>Duttonella</taxon>
    </lineage>
</organism>
<feature type="compositionally biased region" description="Acidic residues" evidence="1">
    <location>
        <begin position="125"/>
        <end position="154"/>
    </location>
</feature>
<feature type="compositionally biased region" description="Basic residues" evidence="1">
    <location>
        <begin position="159"/>
        <end position="184"/>
    </location>
</feature>
<sequence length="334" mass="37019">MALFLRCVFILALLGTAALGDEHAKEGPSRAYGVSKDAVSIQPRSVVLGGESGGGAGQDHFGKEEKPRLQPRAPLEAQAGSSCNRTGIETCETANVSCVSADSGVCHGAPLGSSLPGKPPSSDSKEDEEEEEEDEDEDEEDEDEVEDGDEDEDEDRMRMRMKTVKIKKSVKRKAATAKNRKPTGARKLWVEPMGLATEKTKTRSPSQKFRNSRSQQSKAWKGKGAFSIKARTETSRGKTMETAALRNRRGRKRQARFQRLPKDSKTSPRLRKAAVRLGPKMLRKKKKITRRVPTQHTIPLPTKCLQKMVRAKRRKMRILMKRGPVATDRTEAAI</sequence>
<protein>
    <submittedName>
        <fullName evidence="3">Uncharacterized protein</fullName>
    </submittedName>
</protein>